<dbReference type="Pfam" id="PF22725">
    <property type="entry name" value="GFO_IDH_MocA_C3"/>
    <property type="match status" value="1"/>
</dbReference>
<evidence type="ECO:0000256" key="3">
    <source>
        <dbReference type="ARBA" id="ARBA00038853"/>
    </source>
</evidence>
<evidence type="ECO:0000256" key="5">
    <source>
        <dbReference type="ARBA" id="ARBA00040603"/>
    </source>
</evidence>
<protein>
    <recommendedName>
        <fullName evidence="5">Trans-1,2-dihydrobenzene-1,2-diol dehydrogenase</fullName>
        <ecNumber evidence="4">1.1.1.179</ecNumber>
        <ecNumber evidence="3">1.3.1.20</ecNumber>
    </recommendedName>
    <alternativeName>
        <fullName evidence="8">D-xylose 1-dehydrogenase</fullName>
    </alternativeName>
    <alternativeName>
        <fullName evidence="7">D-xylose-NADP dehydrogenase</fullName>
    </alternativeName>
    <alternativeName>
        <fullName evidence="6">Dimeric dihydrodiol dehydrogenase</fullName>
    </alternativeName>
</protein>
<evidence type="ECO:0000256" key="4">
    <source>
        <dbReference type="ARBA" id="ARBA00038984"/>
    </source>
</evidence>
<dbReference type="RefSeq" id="XP_002732953.1">
    <property type="nucleotide sequence ID" value="XM_002732907.2"/>
</dbReference>
<dbReference type="GO" id="GO:0047115">
    <property type="term" value="F:trans-1,2-dihydrobenzene-1,2-diol dehydrogenase activity"/>
    <property type="evidence" value="ECO:0007669"/>
    <property type="project" value="UniProtKB-EC"/>
</dbReference>
<comment type="catalytic activity">
    <reaction evidence="10">
        <text>D-xylose + NADP(+) = D-xylono-1,5-lactone + NADPH + H(+)</text>
        <dbReference type="Rhea" id="RHEA:22000"/>
        <dbReference type="ChEBI" id="CHEBI:15378"/>
        <dbReference type="ChEBI" id="CHEBI:15867"/>
        <dbReference type="ChEBI" id="CHEBI:53455"/>
        <dbReference type="ChEBI" id="CHEBI:57783"/>
        <dbReference type="ChEBI" id="CHEBI:58349"/>
        <dbReference type="EC" id="1.1.1.179"/>
    </reaction>
</comment>
<evidence type="ECO:0000313" key="14">
    <source>
        <dbReference type="Proteomes" id="UP000694865"/>
    </source>
</evidence>
<accession>A0A1L7H7F3</accession>
<evidence type="ECO:0000256" key="6">
    <source>
        <dbReference type="ARBA" id="ARBA00042926"/>
    </source>
</evidence>
<dbReference type="OrthoDB" id="2129491at2759"/>
<reference evidence="15" key="3">
    <citation type="submission" date="2025-05" db="UniProtKB">
        <authorList>
            <consortium name="RefSeq"/>
        </authorList>
    </citation>
    <scope>IDENTIFICATION</scope>
    <source>
        <tissue evidence="15">Testes</tissue>
    </source>
</reference>
<evidence type="ECO:0000259" key="11">
    <source>
        <dbReference type="Pfam" id="PF01408"/>
    </source>
</evidence>
<dbReference type="Proteomes" id="UP000694865">
    <property type="component" value="Unplaced"/>
</dbReference>
<keyword evidence="14" id="KW-1185">Reference proteome</keyword>
<dbReference type="EC" id="1.1.1.179" evidence="4"/>
<evidence type="ECO:0000256" key="9">
    <source>
        <dbReference type="ARBA" id="ARBA00047423"/>
    </source>
</evidence>
<evidence type="ECO:0000256" key="7">
    <source>
        <dbReference type="ARBA" id="ARBA00042988"/>
    </source>
</evidence>
<dbReference type="GO" id="GO:0047837">
    <property type="term" value="F:D-xylose 1-dehydrogenase (NADP+) activity"/>
    <property type="evidence" value="ECO:0007669"/>
    <property type="project" value="UniProtKB-EC"/>
</dbReference>
<keyword evidence="2" id="KW-0560">Oxidoreductase</keyword>
<dbReference type="EMBL" id="KX125073">
    <property type="protein sequence ID" value="APU50769.1"/>
    <property type="molecule type" value="mRNA"/>
</dbReference>
<dbReference type="InterPro" id="IPR036291">
    <property type="entry name" value="NAD(P)-bd_dom_sf"/>
</dbReference>
<dbReference type="AlphaFoldDB" id="A0A1L7H7F3"/>
<evidence type="ECO:0000256" key="2">
    <source>
        <dbReference type="ARBA" id="ARBA00023002"/>
    </source>
</evidence>
<dbReference type="SUPFAM" id="SSF51735">
    <property type="entry name" value="NAD(P)-binding Rossmann-fold domains"/>
    <property type="match status" value="1"/>
</dbReference>
<proteinExistence type="evidence at transcript level"/>
<dbReference type="EC" id="1.3.1.20" evidence="3"/>
<organism evidence="13">
    <name type="scientific">Saccoglossus kowalevskii</name>
    <name type="common">Acorn worm</name>
    <dbReference type="NCBI Taxonomy" id="10224"/>
    <lineage>
        <taxon>Eukaryota</taxon>
        <taxon>Metazoa</taxon>
        <taxon>Hemichordata</taxon>
        <taxon>Enteropneusta</taxon>
        <taxon>Harrimaniidae</taxon>
        <taxon>Saccoglossus</taxon>
    </lineage>
</organism>
<dbReference type="InterPro" id="IPR055170">
    <property type="entry name" value="GFO_IDH_MocA-like_dom"/>
</dbReference>
<evidence type="ECO:0000256" key="10">
    <source>
        <dbReference type="ARBA" id="ARBA00049233"/>
    </source>
</evidence>
<name>A0A1L7H7F3_SACKO</name>
<reference evidence="13" key="1">
    <citation type="journal article" date="2008" name="Biol. Bull.">
        <title>cDNA sequences for transcription factors and signaling proteins of the hemichordate Saccoglossus kowalevskii: efficacy of the expressed sequence tag (EST) approach for evolutionary and developmental studies of a new organism.</title>
        <authorList>
            <person name="Freeman R.M. Jr."/>
            <person name="Wu M."/>
            <person name="Cordonnier-Pratt M.M."/>
            <person name="Pratt L.H."/>
            <person name="Gruber C.E."/>
            <person name="Smith M."/>
            <person name="Lander E.S."/>
            <person name="Stange-Thomann N."/>
            <person name="Lowe C.J."/>
            <person name="Gerhart J."/>
            <person name="Kirschner M."/>
        </authorList>
    </citation>
    <scope>NUCLEOTIDE SEQUENCE</scope>
</reference>
<dbReference type="Gene3D" id="3.30.360.10">
    <property type="entry name" value="Dihydrodipicolinate Reductase, domain 2"/>
    <property type="match status" value="1"/>
</dbReference>
<dbReference type="GeneID" id="100367257"/>
<dbReference type="PANTHER" id="PTHR22604">
    <property type="entry name" value="OXIDOREDUCTASES"/>
    <property type="match status" value="1"/>
</dbReference>
<evidence type="ECO:0000313" key="15">
    <source>
        <dbReference type="RefSeq" id="XP_002732953.1"/>
    </source>
</evidence>
<feature type="domain" description="GFO/IDH/MocA-like oxidoreductase" evidence="12">
    <location>
        <begin position="129"/>
        <end position="244"/>
    </location>
</feature>
<sequence length="330" mass="35942">MLRWGVLSTANINNRFIPQLLKSPRSQVTAIASRSIEKAESAAKMWNIPKVYGSYDDLLTDSEINAVYIPLPNSLHAEWAVRAAEQGKHCIVEKPITTKISDVDKLQKVAKEHNVLIVEGFVHIHHPQFKAIKEKITSGCIGALQYMTGSFCFKVDQEDNIMYSREHDGGSLWNLGCYPISLMIALLGESPQTVTAMKCETKSGVDGTCHCILQFSNSRHGCISASCIASSGTNFEIIGSKGKISLNKIRAFHPDCGDNANYFDVSVSGEPEERVTVPNVDAFLSEITAFEASVLDGISPVVSLELSKLIVTTIIALHKSACQGGMPVSL</sequence>
<feature type="domain" description="Gfo/Idh/MocA-like oxidoreductase N-terminal" evidence="11">
    <location>
        <begin position="3"/>
        <end position="120"/>
    </location>
</feature>
<evidence type="ECO:0000256" key="1">
    <source>
        <dbReference type="ARBA" id="ARBA00010928"/>
    </source>
</evidence>
<comment type="similarity">
    <text evidence="1">Belongs to the Gfo/Idh/MocA family.</text>
</comment>
<dbReference type="PANTHER" id="PTHR22604:SF105">
    <property type="entry name" value="TRANS-1,2-DIHYDROBENZENE-1,2-DIOL DEHYDROGENASE"/>
    <property type="match status" value="1"/>
</dbReference>
<reference evidence="13" key="2">
    <citation type="submission" date="2016-04" db="EMBL/GenBank/DDBJ databases">
        <authorList>
            <person name="Evans L.H."/>
            <person name="Alamgir A."/>
            <person name="Owens N."/>
            <person name="Weber N.D."/>
            <person name="Virtaneva K."/>
            <person name="Barbian K."/>
            <person name="Babar A."/>
            <person name="Rosenke K."/>
        </authorList>
    </citation>
    <scope>NUCLEOTIDE SEQUENCE</scope>
</reference>
<evidence type="ECO:0000256" key="8">
    <source>
        <dbReference type="ARBA" id="ARBA00043025"/>
    </source>
</evidence>
<comment type="catalytic activity">
    <reaction evidence="9">
        <text>(1R,2R)-1,2-dihydrobenzene-1,2-diol + NADP(+) = catechol + NADPH + H(+)</text>
        <dbReference type="Rhea" id="RHEA:16729"/>
        <dbReference type="ChEBI" id="CHEBI:10702"/>
        <dbReference type="ChEBI" id="CHEBI:15378"/>
        <dbReference type="ChEBI" id="CHEBI:18135"/>
        <dbReference type="ChEBI" id="CHEBI:57783"/>
        <dbReference type="ChEBI" id="CHEBI:58349"/>
        <dbReference type="EC" id="1.3.1.20"/>
    </reaction>
</comment>
<evidence type="ECO:0000259" key="12">
    <source>
        <dbReference type="Pfam" id="PF22725"/>
    </source>
</evidence>
<evidence type="ECO:0000313" key="13">
    <source>
        <dbReference type="EMBL" id="APU50769.1"/>
    </source>
</evidence>
<dbReference type="InterPro" id="IPR050984">
    <property type="entry name" value="Gfo/Idh/MocA_domain"/>
</dbReference>
<dbReference type="Gene3D" id="3.40.50.720">
    <property type="entry name" value="NAD(P)-binding Rossmann-like Domain"/>
    <property type="match status" value="1"/>
</dbReference>
<dbReference type="KEGG" id="sko:100367257"/>
<dbReference type="SUPFAM" id="SSF55347">
    <property type="entry name" value="Glyceraldehyde-3-phosphate dehydrogenase-like, C-terminal domain"/>
    <property type="match status" value="1"/>
</dbReference>
<dbReference type="Pfam" id="PF01408">
    <property type="entry name" value="GFO_IDH_MocA"/>
    <property type="match status" value="1"/>
</dbReference>
<dbReference type="InterPro" id="IPR000683">
    <property type="entry name" value="Gfo/Idh/MocA-like_OxRdtase_N"/>
</dbReference>
<dbReference type="GO" id="GO:0000166">
    <property type="term" value="F:nucleotide binding"/>
    <property type="evidence" value="ECO:0007669"/>
    <property type="project" value="InterPro"/>
</dbReference>
<gene>
    <name evidence="15" type="primary">LOC100367257</name>
    <name evidence="13" type="ORF">Sakowv30040550mg</name>
</gene>